<dbReference type="InterPro" id="IPR011060">
    <property type="entry name" value="RibuloseP-bd_barrel"/>
</dbReference>
<dbReference type="GO" id="GO:0000162">
    <property type="term" value="P:L-tryptophan biosynthetic process"/>
    <property type="evidence" value="ECO:0007669"/>
    <property type="project" value="UniProtKB-UniRule"/>
</dbReference>
<dbReference type="AlphaFoldDB" id="A0A3N1XZ46"/>
<feature type="domain" description="Indole-3-glycerol phosphate synthase" evidence="10">
    <location>
        <begin position="3"/>
        <end position="261"/>
    </location>
</feature>
<dbReference type="CDD" id="cd00331">
    <property type="entry name" value="IGPS"/>
    <property type="match status" value="1"/>
</dbReference>
<keyword evidence="4 9" id="KW-0028">Amino-acid biosynthesis</keyword>
<evidence type="ECO:0000259" key="10">
    <source>
        <dbReference type="Pfam" id="PF00218"/>
    </source>
</evidence>
<evidence type="ECO:0000313" key="12">
    <source>
        <dbReference type="Proteomes" id="UP000273083"/>
    </source>
</evidence>
<dbReference type="RefSeq" id="WP_123607936.1">
    <property type="nucleotide sequence ID" value="NZ_RJVG01000001.1"/>
</dbReference>
<dbReference type="HAMAP" id="MF_00134_B">
    <property type="entry name" value="IGPS_B"/>
    <property type="match status" value="1"/>
</dbReference>
<evidence type="ECO:0000256" key="3">
    <source>
        <dbReference type="ARBA" id="ARBA00008737"/>
    </source>
</evidence>
<sequence>MILNTIASSSKKRVEEAKKKVSLEELKRRIYDGDKVRRFHNREDFAFEKALKSRDISFICEVKKASPSKGIIAKDFPYIAIAKDYEDAGASAISVLTEPEYFQGSNIYLEEISKEVNIPVLRKDFTVNEYQIYEAKIMGADAVLLICTLLDEEIIERYLKICDELKLSAIVEAHTREEVLLALKSGARIIGVNNRNLATFEVDIHNCIHLRKLVPEDILFIAESGIQTAEDIKELKSDKIDAVLIGETLMRSGNKKEMLRYLRGR</sequence>
<evidence type="ECO:0000256" key="7">
    <source>
        <dbReference type="ARBA" id="ARBA00023141"/>
    </source>
</evidence>
<evidence type="ECO:0000256" key="6">
    <source>
        <dbReference type="ARBA" id="ARBA00022822"/>
    </source>
</evidence>
<evidence type="ECO:0000256" key="2">
    <source>
        <dbReference type="ARBA" id="ARBA00004696"/>
    </source>
</evidence>
<dbReference type="FunFam" id="3.20.20.70:FF:000024">
    <property type="entry name" value="Indole-3-glycerol phosphate synthase"/>
    <property type="match status" value="1"/>
</dbReference>
<keyword evidence="8 9" id="KW-0456">Lyase</keyword>
<keyword evidence="7 9" id="KW-0057">Aromatic amino acid biosynthesis</keyword>
<dbReference type="Proteomes" id="UP000273083">
    <property type="component" value="Unassembled WGS sequence"/>
</dbReference>
<dbReference type="InterPro" id="IPR001468">
    <property type="entry name" value="Indole-3-GlycerolPSynthase_CS"/>
</dbReference>
<dbReference type="EC" id="4.1.1.48" evidence="9"/>
<dbReference type="PROSITE" id="PS00614">
    <property type="entry name" value="IGPS"/>
    <property type="match status" value="1"/>
</dbReference>
<dbReference type="InterPro" id="IPR013798">
    <property type="entry name" value="Indole-3-glycerol_P_synth_dom"/>
</dbReference>
<comment type="pathway">
    <text evidence="2 9">Amino-acid biosynthesis; L-tryptophan biosynthesis; L-tryptophan from chorismate: step 4/5.</text>
</comment>
<evidence type="ECO:0000313" key="11">
    <source>
        <dbReference type="EMBL" id="ROR31849.1"/>
    </source>
</evidence>
<comment type="caution">
    <text evidence="11">The sequence shown here is derived from an EMBL/GenBank/DDBJ whole genome shotgun (WGS) entry which is preliminary data.</text>
</comment>
<dbReference type="InterPro" id="IPR045186">
    <property type="entry name" value="Indole-3-glycerol_P_synth"/>
</dbReference>
<organism evidence="11 12">
    <name type="scientific">Mobilisporobacter senegalensis</name>
    <dbReference type="NCBI Taxonomy" id="1329262"/>
    <lineage>
        <taxon>Bacteria</taxon>
        <taxon>Bacillati</taxon>
        <taxon>Bacillota</taxon>
        <taxon>Clostridia</taxon>
        <taxon>Lachnospirales</taxon>
        <taxon>Lachnospiraceae</taxon>
        <taxon>Mobilisporobacter</taxon>
    </lineage>
</organism>
<dbReference type="GO" id="GO:0004640">
    <property type="term" value="F:phosphoribosylanthranilate isomerase activity"/>
    <property type="evidence" value="ECO:0007669"/>
    <property type="project" value="TreeGrafter"/>
</dbReference>
<dbReference type="OrthoDB" id="9804217at2"/>
<evidence type="ECO:0000256" key="8">
    <source>
        <dbReference type="ARBA" id="ARBA00023239"/>
    </source>
</evidence>
<gene>
    <name evidence="9" type="primary">trpC</name>
    <name evidence="11" type="ORF">EDD66_101468</name>
</gene>
<dbReference type="NCBIfam" id="NF001377">
    <property type="entry name" value="PRK00278.2-4"/>
    <property type="match status" value="1"/>
</dbReference>
<evidence type="ECO:0000256" key="4">
    <source>
        <dbReference type="ARBA" id="ARBA00022605"/>
    </source>
</evidence>
<accession>A0A3N1XZ46</accession>
<dbReference type="EMBL" id="RJVG01000001">
    <property type="protein sequence ID" value="ROR31849.1"/>
    <property type="molecule type" value="Genomic_DNA"/>
</dbReference>
<keyword evidence="6 9" id="KW-0822">Tryptophan biosynthesis</keyword>
<dbReference type="Pfam" id="PF00218">
    <property type="entry name" value="IGPS"/>
    <property type="match status" value="1"/>
</dbReference>
<evidence type="ECO:0000256" key="5">
    <source>
        <dbReference type="ARBA" id="ARBA00022793"/>
    </source>
</evidence>
<dbReference type="PANTHER" id="PTHR22854:SF2">
    <property type="entry name" value="INDOLE-3-GLYCEROL-PHOSPHATE SYNTHASE"/>
    <property type="match status" value="1"/>
</dbReference>
<evidence type="ECO:0000256" key="9">
    <source>
        <dbReference type="HAMAP-Rule" id="MF_00134"/>
    </source>
</evidence>
<reference evidence="11 12" key="1">
    <citation type="submission" date="2018-11" db="EMBL/GenBank/DDBJ databases">
        <title>Genomic Encyclopedia of Type Strains, Phase IV (KMG-IV): sequencing the most valuable type-strain genomes for metagenomic binning, comparative biology and taxonomic classification.</title>
        <authorList>
            <person name="Goeker M."/>
        </authorList>
    </citation>
    <scope>NUCLEOTIDE SEQUENCE [LARGE SCALE GENOMIC DNA]</scope>
    <source>
        <strain evidence="11 12">DSM 26537</strain>
    </source>
</reference>
<dbReference type="GO" id="GO:0004425">
    <property type="term" value="F:indole-3-glycerol-phosphate synthase activity"/>
    <property type="evidence" value="ECO:0007669"/>
    <property type="project" value="UniProtKB-UniRule"/>
</dbReference>
<comment type="catalytic activity">
    <reaction evidence="1 9">
        <text>1-(2-carboxyphenylamino)-1-deoxy-D-ribulose 5-phosphate + H(+) = (1S,2R)-1-C-(indol-3-yl)glycerol 3-phosphate + CO2 + H2O</text>
        <dbReference type="Rhea" id="RHEA:23476"/>
        <dbReference type="ChEBI" id="CHEBI:15377"/>
        <dbReference type="ChEBI" id="CHEBI:15378"/>
        <dbReference type="ChEBI" id="CHEBI:16526"/>
        <dbReference type="ChEBI" id="CHEBI:58613"/>
        <dbReference type="ChEBI" id="CHEBI:58866"/>
        <dbReference type="EC" id="4.1.1.48"/>
    </reaction>
</comment>
<keyword evidence="5 9" id="KW-0210">Decarboxylase</keyword>
<dbReference type="SUPFAM" id="SSF51366">
    <property type="entry name" value="Ribulose-phoshate binding barrel"/>
    <property type="match status" value="1"/>
</dbReference>
<proteinExistence type="inferred from homology"/>
<dbReference type="Gene3D" id="3.20.20.70">
    <property type="entry name" value="Aldolase class I"/>
    <property type="match status" value="1"/>
</dbReference>
<dbReference type="InterPro" id="IPR013785">
    <property type="entry name" value="Aldolase_TIM"/>
</dbReference>
<evidence type="ECO:0000256" key="1">
    <source>
        <dbReference type="ARBA" id="ARBA00001633"/>
    </source>
</evidence>
<dbReference type="UniPathway" id="UPA00035">
    <property type="reaction ID" value="UER00043"/>
</dbReference>
<name>A0A3N1XZ46_9FIRM</name>
<dbReference type="PANTHER" id="PTHR22854">
    <property type="entry name" value="TRYPTOPHAN BIOSYNTHESIS PROTEIN"/>
    <property type="match status" value="1"/>
</dbReference>
<keyword evidence="12" id="KW-1185">Reference proteome</keyword>
<protein>
    <recommendedName>
        <fullName evidence="9">Indole-3-glycerol phosphate synthase</fullName>
        <shortName evidence="9">IGPS</shortName>
        <ecNumber evidence="9">4.1.1.48</ecNumber>
    </recommendedName>
</protein>
<comment type="similarity">
    <text evidence="3 9">Belongs to the TrpC family.</text>
</comment>